<keyword evidence="2" id="KW-1185">Reference proteome</keyword>
<sequence>MQPIFNHISQTIAVREFISAGLNACTSLLFSVIICTQIFSPAASINTGEQIQDFSQVSVQQDTEYLRLGDLGGKISADQAAGYSHSSQLKHTNSSINLDKPLKLLSFLELLESPSPVDSTACQLPWFQKNSNSKKHRISGWKDSNLLYKSCIPDIV</sequence>
<dbReference type="RefSeq" id="WP_302722289.1">
    <property type="nucleotide sequence ID" value="NZ_JAULRU010000514.1"/>
</dbReference>
<dbReference type="Proteomes" id="UP001273505">
    <property type="component" value="Unassembled WGS sequence"/>
</dbReference>
<organism evidence="1 2">
    <name type="scientific">Gilvimarinus gilvus</name>
    <dbReference type="NCBI Taxonomy" id="3058038"/>
    <lineage>
        <taxon>Bacteria</taxon>
        <taxon>Pseudomonadati</taxon>
        <taxon>Pseudomonadota</taxon>
        <taxon>Gammaproteobacteria</taxon>
        <taxon>Cellvibrionales</taxon>
        <taxon>Cellvibrionaceae</taxon>
        <taxon>Gilvimarinus</taxon>
    </lineage>
</organism>
<comment type="caution">
    <text evidence="1">The sequence shown here is derived from an EMBL/GenBank/DDBJ whole genome shotgun (WGS) entry which is preliminary data.</text>
</comment>
<dbReference type="EMBL" id="JAXAFO010000023">
    <property type="protein sequence ID" value="MDX6850373.1"/>
    <property type="molecule type" value="Genomic_DNA"/>
</dbReference>
<name>A0ABU4S3J1_9GAMM</name>
<evidence type="ECO:0000313" key="1">
    <source>
        <dbReference type="EMBL" id="MDX6850373.1"/>
    </source>
</evidence>
<accession>A0ABU4S3J1</accession>
<proteinExistence type="predicted"/>
<reference evidence="1 2" key="1">
    <citation type="submission" date="2023-11" db="EMBL/GenBank/DDBJ databases">
        <title>Gilvimarinus fulvus sp. nov., isolated from the surface of Kelp.</title>
        <authorList>
            <person name="Sun Y.Y."/>
            <person name="Gong Y."/>
            <person name="Du Z.J."/>
        </authorList>
    </citation>
    <scope>NUCLEOTIDE SEQUENCE [LARGE SCALE GENOMIC DNA]</scope>
    <source>
        <strain evidence="1 2">SDUM040013</strain>
    </source>
</reference>
<evidence type="ECO:0000313" key="2">
    <source>
        <dbReference type="Proteomes" id="UP001273505"/>
    </source>
</evidence>
<gene>
    <name evidence="1" type="ORF">SCD92_13450</name>
</gene>
<protein>
    <submittedName>
        <fullName evidence="1">Uncharacterized protein</fullName>
    </submittedName>
</protein>